<name>A0A4Z2F8R3_9TELE</name>
<keyword evidence="3" id="KW-1185">Reference proteome</keyword>
<gene>
    <name evidence="2" type="ORF">EYF80_052654</name>
</gene>
<dbReference type="Proteomes" id="UP000314294">
    <property type="component" value="Unassembled WGS sequence"/>
</dbReference>
<reference evidence="2 3" key="1">
    <citation type="submission" date="2019-03" db="EMBL/GenBank/DDBJ databases">
        <title>First draft genome of Liparis tanakae, snailfish: a comprehensive survey of snailfish specific genes.</title>
        <authorList>
            <person name="Kim W."/>
            <person name="Song I."/>
            <person name="Jeong J.-H."/>
            <person name="Kim D."/>
            <person name="Kim S."/>
            <person name="Ryu S."/>
            <person name="Song J.Y."/>
            <person name="Lee S.K."/>
        </authorList>
    </citation>
    <scope>NUCLEOTIDE SEQUENCE [LARGE SCALE GENOMIC DNA]</scope>
    <source>
        <tissue evidence="2">Muscle</tissue>
    </source>
</reference>
<feature type="region of interest" description="Disordered" evidence="1">
    <location>
        <begin position="36"/>
        <end position="75"/>
    </location>
</feature>
<evidence type="ECO:0000313" key="3">
    <source>
        <dbReference type="Proteomes" id="UP000314294"/>
    </source>
</evidence>
<organism evidence="2 3">
    <name type="scientific">Liparis tanakae</name>
    <name type="common">Tanaka's snailfish</name>
    <dbReference type="NCBI Taxonomy" id="230148"/>
    <lineage>
        <taxon>Eukaryota</taxon>
        <taxon>Metazoa</taxon>
        <taxon>Chordata</taxon>
        <taxon>Craniata</taxon>
        <taxon>Vertebrata</taxon>
        <taxon>Euteleostomi</taxon>
        <taxon>Actinopterygii</taxon>
        <taxon>Neopterygii</taxon>
        <taxon>Teleostei</taxon>
        <taxon>Neoteleostei</taxon>
        <taxon>Acanthomorphata</taxon>
        <taxon>Eupercaria</taxon>
        <taxon>Perciformes</taxon>
        <taxon>Cottioidei</taxon>
        <taxon>Cottales</taxon>
        <taxon>Liparidae</taxon>
        <taxon>Liparis</taxon>
    </lineage>
</organism>
<evidence type="ECO:0000313" key="2">
    <source>
        <dbReference type="EMBL" id="TNN37184.1"/>
    </source>
</evidence>
<proteinExistence type="predicted"/>
<evidence type="ECO:0000256" key="1">
    <source>
        <dbReference type="SAM" id="MobiDB-lite"/>
    </source>
</evidence>
<accession>A0A4Z2F8R3</accession>
<comment type="caution">
    <text evidence="2">The sequence shown here is derived from an EMBL/GenBank/DDBJ whole genome shotgun (WGS) entry which is preliminary data.</text>
</comment>
<protein>
    <submittedName>
        <fullName evidence="2">Uncharacterized protein</fullName>
    </submittedName>
</protein>
<dbReference type="EMBL" id="SRLO01001523">
    <property type="protein sequence ID" value="TNN37184.1"/>
    <property type="molecule type" value="Genomic_DNA"/>
</dbReference>
<dbReference type="AlphaFoldDB" id="A0A4Z2F8R3"/>
<sequence length="143" mass="16300">MKTQFEVVGSQECRCERAQFPWWPFQLLLDDVSPIDELREEGQSDDMPPDPQLPVVHSAGGTAKRELAPEPPDPQRALSRLTYQTNVDCSHTVRPSRLKFHMHKQTGEIFRLLSLRISVYKNGSLAPPRAFVPTVVFTDDRLT</sequence>